<dbReference type="Proteomes" id="UP000000812">
    <property type="component" value="Chromosome"/>
</dbReference>
<dbReference type="HOGENOM" id="CLU_3159568_0_0_6"/>
<organism evidence="1 2">
    <name type="scientific">Xylella fastidiosa (strain 9a5c)</name>
    <dbReference type="NCBI Taxonomy" id="160492"/>
    <lineage>
        <taxon>Bacteria</taxon>
        <taxon>Pseudomonadati</taxon>
        <taxon>Pseudomonadota</taxon>
        <taxon>Gammaproteobacteria</taxon>
        <taxon>Lysobacterales</taxon>
        <taxon>Lysobacteraceae</taxon>
        <taxon>Xylella</taxon>
    </lineage>
</organism>
<sequence>MTMTTVLHTLLQSRLTDQWLHSALSRNTQTTQSTILNIFRNIATEETP</sequence>
<evidence type="ECO:0000313" key="1">
    <source>
        <dbReference type="EMBL" id="AAF85424.1"/>
    </source>
</evidence>
<dbReference type="PIR" id="D82534">
    <property type="entry name" value="D82534"/>
</dbReference>
<accession>Q9PA91</accession>
<reference evidence="1 2" key="1">
    <citation type="journal article" date="2000" name="Nature">
        <title>The genome sequence of the plant pathogen Xylella fastidiosa.</title>
        <authorList>
            <person name="Simpson A.J."/>
            <person name="Reinach F.C."/>
            <person name="Arruda P."/>
            <person name="Abreu F.A."/>
            <person name="Acencio M."/>
            <person name="Alvarenga R."/>
            <person name="Alves L.M."/>
            <person name="Araya J.E."/>
            <person name="Baia G.S."/>
            <person name="Baptista C.S."/>
            <person name="Barros M.H."/>
            <person name="Bonaccorsi E.D."/>
            <person name="Bordin S."/>
            <person name="Bove J.M."/>
            <person name="Briones M.R."/>
            <person name="Bueno M.R."/>
            <person name="Camargo A.A."/>
            <person name="Camargo L.E."/>
            <person name="Carraro D.M."/>
            <person name="Carrer H."/>
            <person name="Colauto N.B."/>
            <person name="Colombo C."/>
            <person name="Costa F.F."/>
            <person name="Costa M.C."/>
            <person name="Costa-Neto C.M."/>
            <person name="Coutinho L.L."/>
            <person name="Cristofani M."/>
            <person name="Dias-Neto E."/>
            <person name="Docena C."/>
            <person name="El-Dorry H."/>
            <person name="Facincani A.P."/>
            <person name="Ferreira A.J."/>
            <person name="Ferreira V.C."/>
            <person name="Ferro J.A."/>
            <person name="Fraga J.S."/>
            <person name="Franca S.C."/>
            <person name="Franco M.C."/>
            <person name="Frohme M."/>
            <person name="Furlan L.R."/>
            <person name="Garnier M."/>
            <person name="Goldman G.H."/>
            <person name="Goldman M.H."/>
            <person name="Gomes S.L."/>
            <person name="Gruber A."/>
            <person name="Ho P.L."/>
            <person name="Hoheisel J.D."/>
            <person name="Junqueira M.L."/>
            <person name="Kemper E.L."/>
            <person name="Kitajima J.P."/>
            <person name="Krieger J.E."/>
            <person name="Kuramae E.E."/>
            <person name="Laigret F."/>
            <person name="Lambais M.R."/>
            <person name="Leite L.C."/>
            <person name="Lemos E.G."/>
            <person name="Lemos M.V."/>
            <person name="Lopes S.A."/>
            <person name="Lopes C.R."/>
            <person name="Machado J.A."/>
            <person name="Machado M.A."/>
            <person name="Madeira A.M."/>
            <person name="Madeira H.M."/>
            <person name="Marino C.L."/>
            <person name="Marques M.V."/>
            <person name="Martins E.A."/>
            <person name="Martins E.M."/>
            <person name="Matsukuma A.Y."/>
            <person name="Menck C.F."/>
            <person name="Miracca E.C."/>
            <person name="Miyaki C.Y."/>
            <person name="Monteriro-Vitorello C.B."/>
            <person name="Moon D.H."/>
            <person name="Nagai M.A."/>
            <person name="Nascimento A.L."/>
            <person name="Netto L.E."/>
            <person name="Nhani A.Jr."/>
            <person name="Nobrega F.G."/>
            <person name="Nunes L.R."/>
            <person name="Oliveira M.A."/>
            <person name="de Oliveira M.C."/>
            <person name="de Oliveira R.C."/>
            <person name="Palmieri D.A."/>
            <person name="Paris A."/>
            <person name="Peixoto B.R."/>
            <person name="Pereira G.A."/>
            <person name="Pereira H.A.Jr."/>
            <person name="Pesquero J.B."/>
            <person name="Quaggio R.B."/>
            <person name="Roberto P.G."/>
            <person name="Rodrigues V."/>
            <person name="de M Rosa A.J."/>
            <person name="de Rosa V.E.Jr."/>
            <person name="de Sa R.G."/>
            <person name="Santelli R.V."/>
            <person name="Sawasaki H.E."/>
            <person name="da Silva A.C."/>
            <person name="da Silva A.M."/>
            <person name="da Silva F.R."/>
            <person name="da Silva W.A.Jr."/>
            <person name="da Silveira J.F."/>
            <person name="Silvestri M.L."/>
            <person name="Siqueira W.J."/>
            <person name="de Souza A.A."/>
            <person name="de Souza A.P."/>
            <person name="Terenzi M.F."/>
            <person name="Truffi D."/>
            <person name="Tsai S.M."/>
            <person name="Tsuhako M.H."/>
            <person name="Vallada H."/>
            <person name="Van Sluys M.A."/>
            <person name="Verjovski-Almeida S."/>
            <person name="Vettore A.L."/>
            <person name="Zago M.A."/>
            <person name="Zatz M."/>
            <person name="Meidanis J."/>
            <person name="Setubal J.C."/>
        </authorList>
    </citation>
    <scope>NUCLEOTIDE SEQUENCE [LARGE SCALE GENOMIC DNA]</scope>
    <source>
        <strain evidence="1 2">9a5c</strain>
    </source>
</reference>
<evidence type="ECO:0000313" key="2">
    <source>
        <dbReference type="Proteomes" id="UP000000812"/>
    </source>
</evidence>
<dbReference type="EMBL" id="AE003849">
    <property type="protein sequence ID" value="AAF85424.1"/>
    <property type="molecule type" value="Genomic_DNA"/>
</dbReference>
<protein>
    <submittedName>
        <fullName evidence="1">Uncharacterized protein</fullName>
    </submittedName>
</protein>
<dbReference type="AlphaFoldDB" id="Q9PA91"/>
<name>Q9PA91_XYLFA</name>
<dbReference type="KEGG" id="xfa:XF_2627"/>
<gene>
    <name evidence="1" type="ordered locus">XF_2627</name>
</gene>
<proteinExistence type="predicted"/>